<keyword evidence="3" id="KW-1185">Reference proteome</keyword>
<dbReference type="InterPro" id="IPR005046">
    <property type="entry name" value="DUF285"/>
</dbReference>
<dbReference type="RefSeq" id="WP_138129728.1">
    <property type="nucleotide sequence ID" value="NZ_CAJUDB010000011.1"/>
</dbReference>
<evidence type="ECO:0000256" key="1">
    <source>
        <dbReference type="SAM" id="SignalP"/>
    </source>
</evidence>
<comment type="caution">
    <text evidence="2">The sequence shown here is derived from an EMBL/GenBank/DDBJ whole genome shotgun (WGS) entry which is preliminary data.</text>
</comment>
<name>A0A4U8TRK4_9HELI</name>
<dbReference type="GeneID" id="82321236"/>
<proteinExistence type="predicted"/>
<reference evidence="2 3" key="1">
    <citation type="journal article" date="2014" name="Genome Announc.">
        <title>Draft genome sequences of eight enterohepatic helicobacter species isolated from both laboratory and wild rodents.</title>
        <authorList>
            <person name="Sheh A."/>
            <person name="Shen Z."/>
            <person name="Fox J.G."/>
        </authorList>
    </citation>
    <scope>NUCLEOTIDE SEQUENCE [LARGE SCALE GENOMIC DNA]</scope>
    <source>
        <strain evidence="2 3">MIT 01-6451</strain>
    </source>
</reference>
<dbReference type="InterPro" id="IPR011889">
    <property type="entry name" value="Liste_lipo_26"/>
</dbReference>
<dbReference type="OrthoDB" id="5354002at2"/>
<protein>
    <submittedName>
        <fullName evidence="2">BspA family leucine-rich repeat surface protein</fullName>
    </submittedName>
</protein>
<sequence>MKICKIMCIFAICLGAFALTSCTDSQKYTYHPKDRDELVELVRDESIKLNEIDTSAITDMSYLFAHFSTEECHDVFAEFFKHIESFVILAIEEQAAQKGESYAPTDTDRENIKNNFIAQWETRKQKCIYNARERIDFSGIDSWDTSKVKDMSYMFGGVEEFNQPLNTWNVSSVQNMNGIFIGTAFNQPLDAWDTSNVEDMGAMFGKSAFNQPLNTWNVSKVKNMTLMFYESTHFNQPLNDWDISQVVDMNFMFQNAKSFKQNLESWGQRLNPQVQTHLMFKDSLLESNPPKWYKELDFKITRFHKQIME</sequence>
<dbReference type="AlphaFoldDB" id="A0A4U8TRK4"/>
<accession>A0A4U8TRK4</accession>
<feature type="signal peptide" evidence="1">
    <location>
        <begin position="1"/>
        <end position="18"/>
    </location>
</feature>
<evidence type="ECO:0000313" key="2">
    <source>
        <dbReference type="EMBL" id="TLE03340.1"/>
    </source>
</evidence>
<dbReference type="PROSITE" id="PS51257">
    <property type="entry name" value="PROKAR_LIPOPROTEIN"/>
    <property type="match status" value="1"/>
</dbReference>
<dbReference type="EMBL" id="JRMQ02000001">
    <property type="protein sequence ID" value="TLE03340.1"/>
    <property type="molecule type" value="Genomic_DNA"/>
</dbReference>
<organism evidence="2 3">
    <name type="scientific">Helicobacter japonicus</name>
    <dbReference type="NCBI Taxonomy" id="425400"/>
    <lineage>
        <taxon>Bacteria</taxon>
        <taxon>Pseudomonadati</taxon>
        <taxon>Campylobacterota</taxon>
        <taxon>Epsilonproteobacteria</taxon>
        <taxon>Campylobacterales</taxon>
        <taxon>Helicobacteraceae</taxon>
        <taxon>Helicobacter</taxon>
    </lineage>
</organism>
<dbReference type="Pfam" id="PF03382">
    <property type="entry name" value="DUF285"/>
    <property type="match status" value="1"/>
</dbReference>
<dbReference type="STRING" id="425400.LS65_06290"/>
<dbReference type="Proteomes" id="UP000029707">
    <property type="component" value="Unassembled WGS sequence"/>
</dbReference>
<feature type="chain" id="PRO_5020826355" evidence="1">
    <location>
        <begin position="19"/>
        <end position="309"/>
    </location>
</feature>
<keyword evidence="1" id="KW-0732">Signal</keyword>
<evidence type="ECO:0000313" key="3">
    <source>
        <dbReference type="Proteomes" id="UP000029707"/>
    </source>
</evidence>
<gene>
    <name evidence="2" type="ORF">LS65_000795</name>
</gene>
<dbReference type="NCBIfam" id="TIGR02167">
    <property type="entry name" value="Liste_lipo_26"/>
    <property type="match status" value="1"/>
</dbReference>